<dbReference type="PANTHER" id="PTHR21090:SF5">
    <property type="entry name" value="PENTAFUNCTIONAL AROM POLYPEPTIDE"/>
    <property type="match status" value="1"/>
</dbReference>
<dbReference type="AlphaFoldDB" id="A0A382VC08"/>
<proteinExistence type="predicted"/>
<dbReference type="SUPFAM" id="SSF55205">
    <property type="entry name" value="EPT/RTPC-like"/>
    <property type="match status" value="1"/>
</dbReference>
<reference evidence="3" key="1">
    <citation type="submission" date="2018-05" db="EMBL/GenBank/DDBJ databases">
        <authorList>
            <person name="Lanie J.A."/>
            <person name="Ng W.-L."/>
            <person name="Kazmierczak K.M."/>
            <person name="Andrzejewski T.M."/>
            <person name="Davidsen T.M."/>
            <person name="Wayne K.J."/>
            <person name="Tettelin H."/>
            <person name="Glass J.I."/>
            <person name="Rusch D."/>
            <person name="Podicherti R."/>
            <person name="Tsui H.-C.T."/>
            <person name="Winkler M.E."/>
        </authorList>
    </citation>
    <scope>NUCLEOTIDE SEQUENCE</scope>
</reference>
<dbReference type="EMBL" id="UINC01150491">
    <property type="protein sequence ID" value="SVD43565.1"/>
    <property type="molecule type" value="Genomic_DNA"/>
</dbReference>
<dbReference type="Gene3D" id="3.65.10.10">
    <property type="entry name" value="Enolpyruvate transferase domain"/>
    <property type="match status" value="1"/>
</dbReference>
<evidence type="ECO:0000313" key="3">
    <source>
        <dbReference type="EMBL" id="SVD43565.1"/>
    </source>
</evidence>
<feature type="domain" description="Enolpyruvate transferase" evidence="2">
    <location>
        <begin position="1"/>
        <end position="137"/>
    </location>
</feature>
<dbReference type="InterPro" id="IPR013792">
    <property type="entry name" value="RNA3'P_cycl/enolpyr_Trfase_a/b"/>
</dbReference>
<dbReference type="Pfam" id="PF00275">
    <property type="entry name" value="EPSP_synthase"/>
    <property type="match status" value="1"/>
</dbReference>
<organism evidence="3">
    <name type="scientific">marine metagenome</name>
    <dbReference type="NCBI Taxonomy" id="408172"/>
    <lineage>
        <taxon>unclassified sequences</taxon>
        <taxon>metagenomes</taxon>
        <taxon>ecological metagenomes</taxon>
    </lineage>
</organism>
<dbReference type="GO" id="GO:0009423">
    <property type="term" value="P:chorismate biosynthetic process"/>
    <property type="evidence" value="ECO:0007669"/>
    <property type="project" value="TreeGrafter"/>
</dbReference>
<dbReference type="InterPro" id="IPR001986">
    <property type="entry name" value="Enolpyruvate_Tfrase_dom"/>
</dbReference>
<evidence type="ECO:0000256" key="1">
    <source>
        <dbReference type="ARBA" id="ARBA00022679"/>
    </source>
</evidence>
<gene>
    <name evidence="3" type="ORF">METZ01_LOCUS396419</name>
</gene>
<dbReference type="InterPro" id="IPR023193">
    <property type="entry name" value="EPSP_synthase_CS"/>
</dbReference>
<evidence type="ECO:0000259" key="2">
    <source>
        <dbReference type="Pfam" id="PF00275"/>
    </source>
</evidence>
<accession>A0A382VC08</accession>
<dbReference type="InterPro" id="IPR036968">
    <property type="entry name" value="Enolpyruvate_Tfrase_sf"/>
</dbReference>
<keyword evidence="1" id="KW-0808">Transferase</keyword>
<name>A0A382VC08_9ZZZZ</name>
<sequence>QMGCVIERSPEKIVIKGNPLRGININMNSMPDIVQTLAVVALFAKGETFISGISNLRIKETDRIGALKQELSQLGAHVEAGNDFLKIRPGDYVPRDIETYDDHRMAMSLALAGLKIPGVRIKNPNCVEKSFPDFFDRFKAMYE</sequence>
<dbReference type="PROSITE" id="PS00885">
    <property type="entry name" value="EPSP_SYNTHASE_2"/>
    <property type="match status" value="1"/>
</dbReference>
<feature type="non-terminal residue" evidence="3">
    <location>
        <position position="1"/>
    </location>
</feature>
<protein>
    <recommendedName>
        <fullName evidence="2">Enolpyruvate transferase domain-containing protein</fullName>
    </recommendedName>
</protein>
<dbReference type="PANTHER" id="PTHR21090">
    <property type="entry name" value="AROM/DEHYDROQUINATE SYNTHASE"/>
    <property type="match status" value="1"/>
</dbReference>
<dbReference type="GO" id="GO:0003866">
    <property type="term" value="F:3-phosphoshikimate 1-carboxyvinyltransferase activity"/>
    <property type="evidence" value="ECO:0007669"/>
    <property type="project" value="TreeGrafter"/>
</dbReference>